<evidence type="ECO:0000256" key="1">
    <source>
        <dbReference type="SAM" id="MobiDB-lite"/>
    </source>
</evidence>
<name>U1WXZ1_ANEAE</name>
<keyword evidence="4" id="KW-1185">Reference proteome</keyword>
<dbReference type="EMBL" id="AWSJ01000297">
    <property type="protein sequence ID" value="ERI07118.1"/>
    <property type="molecule type" value="Genomic_DNA"/>
</dbReference>
<sequence length="364" mass="41468">MVYIWHRYYKTLSKGRKLLMKTTFRRRLIPSLLALSVAVPSATALMPTPSSAAPDIGINQAQLDIVLKYAREAIELLNSLSPEEKNRLRQMRDEVRTKPLNWWRDQIFKNPQAVEKMKAKGVTPEEASAMLRDMLALMYTPEDTITALLAFKKNHYHTWTKIFGTEFKQEDLLDLAKMLERQILADLVLSHMLNINKPLDDMISDAIARMMQHGKFQKLGIKLAEVGITTTDVLEIRKRLMREFDQNNEVRDIFISAFARKNTDIIVQPGKLAPGKEKQVTLKVEFPSHFTIRSGVEWISSNPEVATIDKQGKLHAHKPGTTTISVKIKGVFIGKKDVTVEPDKGNKPDKDDKPDKGNKPDKED</sequence>
<dbReference type="AlphaFoldDB" id="U1WXZ1"/>
<feature type="region of interest" description="Disordered" evidence="1">
    <location>
        <begin position="338"/>
        <end position="364"/>
    </location>
</feature>
<accession>U1WXZ1</accession>
<comment type="caution">
    <text evidence="3">The sequence shown here is derived from an EMBL/GenBank/DDBJ whole genome shotgun (WGS) entry which is preliminary data.</text>
</comment>
<dbReference type="Pfam" id="PF02368">
    <property type="entry name" value="Big_2"/>
    <property type="match status" value="1"/>
</dbReference>
<dbReference type="STRING" id="649747.HMPREF0083_04823"/>
<dbReference type="SMART" id="SM00635">
    <property type="entry name" value="BID_2"/>
    <property type="match status" value="1"/>
</dbReference>
<evidence type="ECO:0000313" key="4">
    <source>
        <dbReference type="Proteomes" id="UP000016511"/>
    </source>
</evidence>
<dbReference type="PATRIC" id="fig|649747.3.peg.4342"/>
<gene>
    <name evidence="3" type="ORF">HMPREF0083_04823</name>
</gene>
<dbReference type="InterPro" id="IPR003343">
    <property type="entry name" value="Big_2"/>
</dbReference>
<proteinExistence type="predicted"/>
<dbReference type="HOGENOM" id="CLU_760000_0_0_9"/>
<evidence type="ECO:0000259" key="2">
    <source>
        <dbReference type="SMART" id="SM00635"/>
    </source>
</evidence>
<dbReference type="SUPFAM" id="SSF49373">
    <property type="entry name" value="Invasin/intimin cell-adhesion fragments"/>
    <property type="match status" value="1"/>
</dbReference>
<evidence type="ECO:0000313" key="3">
    <source>
        <dbReference type="EMBL" id="ERI07118.1"/>
    </source>
</evidence>
<dbReference type="Gene3D" id="2.60.40.1080">
    <property type="match status" value="1"/>
</dbReference>
<reference evidence="3 4" key="1">
    <citation type="submission" date="2013-08" db="EMBL/GenBank/DDBJ databases">
        <authorList>
            <person name="Weinstock G."/>
            <person name="Sodergren E."/>
            <person name="Wylie T."/>
            <person name="Fulton L."/>
            <person name="Fulton R."/>
            <person name="Fronick C."/>
            <person name="O'Laughlin M."/>
            <person name="Godfrey J."/>
            <person name="Miner T."/>
            <person name="Herter B."/>
            <person name="Appelbaum E."/>
            <person name="Cordes M."/>
            <person name="Lek S."/>
            <person name="Wollam A."/>
            <person name="Pepin K.H."/>
            <person name="Palsikar V.B."/>
            <person name="Mitreva M."/>
            <person name="Wilson R.K."/>
        </authorList>
    </citation>
    <scope>NUCLEOTIDE SEQUENCE [LARGE SCALE GENOMIC DNA]</scope>
    <source>
        <strain evidence="3 4">ATCC 12856</strain>
    </source>
</reference>
<organism evidence="3 4">
    <name type="scientific">Aneurinibacillus aneurinilyticus ATCC 12856</name>
    <dbReference type="NCBI Taxonomy" id="649747"/>
    <lineage>
        <taxon>Bacteria</taxon>
        <taxon>Bacillati</taxon>
        <taxon>Bacillota</taxon>
        <taxon>Bacilli</taxon>
        <taxon>Bacillales</taxon>
        <taxon>Paenibacillaceae</taxon>
        <taxon>Aneurinibacillus group</taxon>
        <taxon>Aneurinibacillus</taxon>
    </lineage>
</organism>
<feature type="domain" description="BIG2" evidence="2">
    <location>
        <begin position="261"/>
        <end position="337"/>
    </location>
</feature>
<protein>
    <submittedName>
        <fullName evidence="3">Bacterial group 2 Ig-like protein</fullName>
    </submittedName>
</protein>
<dbReference type="Proteomes" id="UP000016511">
    <property type="component" value="Unassembled WGS sequence"/>
</dbReference>
<dbReference type="InterPro" id="IPR008964">
    <property type="entry name" value="Invasin/intimin_cell_adhesion"/>
</dbReference>